<keyword evidence="2" id="KW-0575">Peroxidase</keyword>
<dbReference type="SUPFAM" id="SSF69118">
    <property type="entry name" value="AhpD-like"/>
    <property type="match status" value="1"/>
</dbReference>
<comment type="caution">
    <text evidence="2">The sequence shown here is derived from an EMBL/GenBank/DDBJ whole genome shotgun (WGS) entry which is preliminary data.</text>
</comment>
<protein>
    <submittedName>
        <fullName evidence="2">Alkylhydroperoxidase family enzyme</fullName>
    </submittedName>
</protein>
<dbReference type="Pfam" id="PF02627">
    <property type="entry name" value="CMD"/>
    <property type="match status" value="1"/>
</dbReference>
<proteinExistence type="predicted"/>
<feature type="domain" description="Carboxymuconolactone decarboxylase-like" evidence="1">
    <location>
        <begin position="45"/>
        <end position="116"/>
    </location>
</feature>
<dbReference type="RefSeq" id="WP_179657803.1">
    <property type="nucleotide sequence ID" value="NZ_JACBZR010000001.1"/>
</dbReference>
<sequence length="186" mass="20540">MPLNSKQPRIEPLEPPYDDETSAALDLLGPPIQLFRVLARRPDLARGISGWGSYYLSRRAAMTLRHREMVILRTTALCGADYEWAIHVKTFAAKAELDEDQLRSLGAGSAEDACWRESSDSAVITAVDSLHHHHDLDDATWAGLVEAVGTDAALEITLLAGWYHAISYAVRALRLPLEPDTDAIPR</sequence>
<evidence type="ECO:0000313" key="3">
    <source>
        <dbReference type="Proteomes" id="UP000564496"/>
    </source>
</evidence>
<dbReference type="Proteomes" id="UP000564496">
    <property type="component" value="Unassembled WGS sequence"/>
</dbReference>
<organism evidence="2 3">
    <name type="scientific">Nocardioides panzhihuensis</name>
    <dbReference type="NCBI Taxonomy" id="860243"/>
    <lineage>
        <taxon>Bacteria</taxon>
        <taxon>Bacillati</taxon>
        <taxon>Actinomycetota</taxon>
        <taxon>Actinomycetes</taxon>
        <taxon>Propionibacteriales</taxon>
        <taxon>Nocardioidaceae</taxon>
        <taxon>Nocardioides</taxon>
    </lineage>
</organism>
<reference evidence="2 3" key="1">
    <citation type="submission" date="2020-07" db="EMBL/GenBank/DDBJ databases">
        <title>Sequencing the genomes of 1000 actinobacteria strains.</title>
        <authorList>
            <person name="Klenk H.-P."/>
        </authorList>
    </citation>
    <scope>NUCLEOTIDE SEQUENCE [LARGE SCALE GENOMIC DNA]</scope>
    <source>
        <strain evidence="2 3">DSM 26487</strain>
    </source>
</reference>
<name>A0A7Z0DL45_9ACTN</name>
<accession>A0A7Z0DL45</accession>
<dbReference type="InterPro" id="IPR003779">
    <property type="entry name" value="CMD-like"/>
</dbReference>
<gene>
    <name evidence="2" type="ORF">BJ988_001937</name>
</gene>
<dbReference type="GO" id="GO:0051920">
    <property type="term" value="F:peroxiredoxin activity"/>
    <property type="evidence" value="ECO:0007669"/>
    <property type="project" value="InterPro"/>
</dbReference>
<keyword evidence="2" id="KW-0560">Oxidoreductase</keyword>
<evidence type="ECO:0000313" key="2">
    <source>
        <dbReference type="EMBL" id="NYI77289.1"/>
    </source>
</evidence>
<dbReference type="PANTHER" id="PTHR34846">
    <property type="entry name" value="4-CARBOXYMUCONOLACTONE DECARBOXYLASE FAMILY PROTEIN (AFU_ORTHOLOGUE AFUA_6G11590)"/>
    <property type="match status" value="1"/>
</dbReference>
<keyword evidence="3" id="KW-1185">Reference proteome</keyword>
<dbReference type="Gene3D" id="1.20.1290.10">
    <property type="entry name" value="AhpD-like"/>
    <property type="match status" value="1"/>
</dbReference>
<dbReference type="PANTHER" id="PTHR34846:SF5">
    <property type="entry name" value="CARBOXYMUCONOLACTONE DECARBOXYLASE-LIKE DOMAIN-CONTAINING PROTEIN"/>
    <property type="match status" value="1"/>
</dbReference>
<evidence type="ECO:0000259" key="1">
    <source>
        <dbReference type="Pfam" id="PF02627"/>
    </source>
</evidence>
<dbReference type="AlphaFoldDB" id="A0A7Z0DL45"/>
<dbReference type="EMBL" id="JACBZR010000001">
    <property type="protein sequence ID" value="NYI77289.1"/>
    <property type="molecule type" value="Genomic_DNA"/>
</dbReference>
<dbReference type="InterPro" id="IPR029032">
    <property type="entry name" value="AhpD-like"/>
</dbReference>